<proteinExistence type="predicted"/>
<organism evidence="1 2">
    <name type="scientific">Tannerella forsythia</name>
    <name type="common">Bacteroides forsythus</name>
    <dbReference type="NCBI Taxonomy" id="28112"/>
    <lineage>
        <taxon>Bacteria</taxon>
        <taxon>Pseudomonadati</taxon>
        <taxon>Bacteroidota</taxon>
        <taxon>Bacteroidia</taxon>
        <taxon>Bacteroidales</taxon>
        <taxon>Tannerellaceae</taxon>
        <taxon>Tannerella</taxon>
    </lineage>
</organism>
<sequence>MNIYKLPIITNPEIFESLVADYLNYRYNTTSFQKLGRKEQKQYGVDVLSFEYNYAIQCKVISNEPRTNSERKAIMRKITDDIIAAYNSHLPVHKFIMVTTLSRDVNFYGKESPFFYASTKGMLMVEYWSWDDICDGLASFPILLKKYFGNFLPKLSFAALKTSPKSVYKKTETDNRESFGHKFYYEYQNKKGRNHLPIFDISIINNSDETVLLTSIDVYAERTAVMGGYPTKPLGELTPYKKYKIKLPFEFNHHYKPNKSTLDLVNPIYLYSKTPIRLQLQGDVAINSPSRIRFAFNFNSETIFTENIYFECISSSMMPILYSQEDIFEHFA</sequence>
<dbReference type="Proteomes" id="UP000278609">
    <property type="component" value="Unassembled WGS sequence"/>
</dbReference>
<name>A0A3P1XW00_TANFO</name>
<protein>
    <submittedName>
        <fullName evidence="1">Uncharacterized protein</fullName>
    </submittedName>
</protein>
<dbReference type="EMBL" id="RQYS01000002">
    <property type="protein sequence ID" value="RRD63012.1"/>
    <property type="molecule type" value="Genomic_DNA"/>
</dbReference>
<dbReference type="RefSeq" id="WP_124750338.1">
    <property type="nucleotide sequence ID" value="NZ_RQYS01000002.1"/>
</dbReference>
<evidence type="ECO:0000313" key="1">
    <source>
        <dbReference type="EMBL" id="RRD63012.1"/>
    </source>
</evidence>
<comment type="caution">
    <text evidence="1">The sequence shown here is derived from an EMBL/GenBank/DDBJ whole genome shotgun (WGS) entry which is preliminary data.</text>
</comment>
<evidence type="ECO:0000313" key="2">
    <source>
        <dbReference type="Proteomes" id="UP000278609"/>
    </source>
</evidence>
<dbReference type="OrthoDB" id="8440659at2"/>
<reference evidence="1 2" key="1">
    <citation type="submission" date="2018-11" db="EMBL/GenBank/DDBJ databases">
        <title>Genomes From Bacteria Associated with the Canine Oral Cavity: a Test Case for Automated Genome-Based Taxonomic Assignment.</title>
        <authorList>
            <person name="Coil D.A."/>
            <person name="Jospin G."/>
            <person name="Darling A.E."/>
            <person name="Wallis C."/>
            <person name="Davis I.J."/>
            <person name="Harris S."/>
            <person name="Eisen J.A."/>
            <person name="Holcombe L.J."/>
            <person name="O'Flynn C."/>
        </authorList>
    </citation>
    <scope>NUCLEOTIDE SEQUENCE [LARGE SCALE GENOMIC DNA]</scope>
    <source>
        <strain evidence="1 2">OH2617_COT-023</strain>
    </source>
</reference>
<dbReference type="AlphaFoldDB" id="A0A3P1XW00"/>
<accession>A0A3P1XW00</accession>
<gene>
    <name evidence="1" type="ORF">EII40_00570</name>
</gene>